<organism evidence="1 2">
    <name type="scientific">Streblomastix strix</name>
    <dbReference type="NCBI Taxonomy" id="222440"/>
    <lineage>
        <taxon>Eukaryota</taxon>
        <taxon>Metamonada</taxon>
        <taxon>Preaxostyla</taxon>
        <taxon>Oxymonadida</taxon>
        <taxon>Streblomastigidae</taxon>
        <taxon>Streblomastix</taxon>
    </lineage>
</organism>
<dbReference type="AlphaFoldDB" id="A0A5J4X4G6"/>
<protein>
    <submittedName>
        <fullName evidence="1">Uncharacterized protein</fullName>
    </submittedName>
</protein>
<evidence type="ECO:0000313" key="2">
    <source>
        <dbReference type="Proteomes" id="UP000324800"/>
    </source>
</evidence>
<sequence length="89" mass="10356">MLNIRDVLLLGEGNRRMTGFHENSLRRRENATKEKVVRQHEGVKDWTEDEDEESECFFGEDIGFRGKWMQDGVRVGGCTSALHKLFWGI</sequence>
<reference evidence="1 2" key="1">
    <citation type="submission" date="2019-03" db="EMBL/GenBank/DDBJ databases">
        <title>Single cell metagenomics reveals metabolic interactions within the superorganism composed of flagellate Streblomastix strix and complex community of Bacteroidetes bacteria on its surface.</title>
        <authorList>
            <person name="Treitli S.C."/>
            <person name="Kolisko M."/>
            <person name="Husnik F."/>
            <person name="Keeling P."/>
            <person name="Hampl V."/>
        </authorList>
    </citation>
    <scope>NUCLEOTIDE SEQUENCE [LARGE SCALE GENOMIC DNA]</scope>
    <source>
        <strain evidence="1">ST1C</strain>
    </source>
</reference>
<proteinExistence type="predicted"/>
<name>A0A5J4X4G6_9EUKA</name>
<dbReference type="Proteomes" id="UP000324800">
    <property type="component" value="Unassembled WGS sequence"/>
</dbReference>
<gene>
    <name evidence="1" type="ORF">EZS28_002591</name>
</gene>
<comment type="caution">
    <text evidence="1">The sequence shown here is derived from an EMBL/GenBank/DDBJ whole genome shotgun (WGS) entry which is preliminary data.</text>
</comment>
<accession>A0A5J4X4G6</accession>
<dbReference type="EMBL" id="SNRW01000321">
    <property type="protein sequence ID" value="KAA6401873.1"/>
    <property type="molecule type" value="Genomic_DNA"/>
</dbReference>
<evidence type="ECO:0000313" key="1">
    <source>
        <dbReference type="EMBL" id="KAA6401873.1"/>
    </source>
</evidence>